<dbReference type="PANTHER" id="PTHR44858">
    <property type="entry name" value="TETRATRICOPEPTIDE REPEAT PROTEIN 6"/>
    <property type="match status" value="1"/>
</dbReference>
<dbReference type="Pfam" id="PF00515">
    <property type="entry name" value="TPR_1"/>
    <property type="match status" value="1"/>
</dbReference>
<protein>
    <submittedName>
        <fullName evidence="4">Tetratricopeptide repeat protein</fullName>
    </submittedName>
</protein>
<dbReference type="Gene3D" id="1.25.40.10">
    <property type="entry name" value="Tetratricopeptide repeat domain"/>
    <property type="match status" value="2"/>
</dbReference>
<dbReference type="PANTHER" id="PTHR44858:SF1">
    <property type="entry name" value="UDP-N-ACETYLGLUCOSAMINE--PEPTIDE N-ACETYLGLUCOSAMINYLTRANSFERASE SPINDLY-RELATED"/>
    <property type="match status" value="1"/>
</dbReference>
<dbReference type="InterPro" id="IPR011990">
    <property type="entry name" value="TPR-like_helical_dom_sf"/>
</dbReference>
<dbReference type="EMBL" id="JACRUL010000001">
    <property type="protein sequence ID" value="MBC5843013.1"/>
    <property type="molecule type" value="Genomic_DNA"/>
</dbReference>
<dbReference type="PROSITE" id="PS50005">
    <property type="entry name" value="TPR"/>
    <property type="match status" value="3"/>
</dbReference>
<dbReference type="AlphaFoldDB" id="A0A923SI68"/>
<evidence type="ECO:0000313" key="5">
    <source>
        <dbReference type="Proteomes" id="UP000641454"/>
    </source>
</evidence>
<feature type="repeat" description="TPR" evidence="3">
    <location>
        <begin position="57"/>
        <end position="90"/>
    </location>
</feature>
<keyword evidence="1" id="KW-0677">Repeat</keyword>
<feature type="repeat" description="TPR" evidence="3">
    <location>
        <begin position="23"/>
        <end position="56"/>
    </location>
</feature>
<sequence length="168" mass="19437">MNKIYIAFALLTVLCSYSQTKSAEDYYRLAKNQELLKNNKEAFKDYTQAIALDPTYEKAFYARALLLNNQKKYTEAINDYTKSIAINPKSSKAYYSRAISKNNLKDFDGALEDYSKTIELDSLFSKAYNDRAELKFKMNQQESGCIDLHKAGELGFPYPFDYIKNRCK</sequence>
<organism evidence="4 5">
    <name type="scientific">Flavobacterium muglaense</name>
    <dbReference type="NCBI Taxonomy" id="2764716"/>
    <lineage>
        <taxon>Bacteria</taxon>
        <taxon>Pseudomonadati</taxon>
        <taxon>Bacteroidota</taxon>
        <taxon>Flavobacteriia</taxon>
        <taxon>Flavobacteriales</taxon>
        <taxon>Flavobacteriaceae</taxon>
        <taxon>Flavobacterium</taxon>
    </lineage>
</organism>
<feature type="repeat" description="TPR" evidence="3">
    <location>
        <begin position="91"/>
        <end position="124"/>
    </location>
</feature>
<dbReference type="RefSeq" id="WP_187016705.1">
    <property type="nucleotide sequence ID" value="NZ_JACRUK010000001.1"/>
</dbReference>
<keyword evidence="2 3" id="KW-0802">TPR repeat</keyword>
<evidence type="ECO:0000256" key="1">
    <source>
        <dbReference type="ARBA" id="ARBA00022737"/>
    </source>
</evidence>
<evidence type="ECO:0000256" key="3">
    <source>
        <dbReference type="PROSITE-ProRule" id="PRU00339"/>
    </source>
</evidence>
<evidence type="ECO:0000256" key="2">
    <source>
        <dbReference type="ARBA" id="ARBA00022803"/>
    </source>
</evidence>
<proteinExistence type="predicted"/>
<name>A0A923SI68_9FLAO</name>
<dbReference type="Proteomes" id="UP000641454">
    <property type="component" value="Unassembled WGS sequence"/>
</dbReference>
<reference evidence="4 5" key="1">
    <citation type="submission" date="2020-08" db="EMBL/GenBank/DDBJ databases">
        <title>Description of novel Flavobacterium F-392 isolate.</title>
        <authorList>
            <person name="Saticioglu I.B."/>
            <person name="Duman M."/>
            <person name="Altun S."/>
        </authorList>
    </citation>
    <scope>NUCLEOTIDE SEQUENCE [LARGE SCALE GENOMIC DNA]</scope>
    <source>
        <strain evidence="4 5">F-392</strain>
    </source>
</reference>
<dbReference type="InterPro" id="IPR050498">
    <property type="entry name" value="Ycf3"/>
</dbReference>
<comment type="caution">
    <text evidence="4">The sequence shown here is derived from an EMBL/GenBank/DDBJ whole genome shotgun (WGS) entry which is preliminary data.</text>
</comment>
<dbReference type="SUPFAM" id="SSF48452">
    <property type="entry name" value="TPR-like"/>
    <property type="match status" value="1"/>
</dbReference>
<evidence type="ECO:0000313" key="4">
    <source>
        <dbReference type="EMBL" id="MBC5843013.1"/>
    </source>
</evidence>
<dbReference type="Pfam" id="PF13181">
    <property type="entry name" value="TPR_8"/>
    <property type="match status" value="1"/>
</dbReference>
<dbReference type="InterPro" id="IPR019734">
    <property type="entry name" value="TPR_rpt"/>
</dbReference>
<gene>
    <name evidence="4" type="ORF">H8R25_00970</name>
</gene>
<accession>A0A923SI68</accession>
<keyword evidence="5" id="KW-1185">Reference proteome</keyword>
<dbReference type="SMART" id="SM00028">
    <property type="entry name" value="TPR"/>
    <property type="match status" value="3"/>
</dbReference>